<evidence type="ECO:0000313" key="12">
    <source>
        <dbReference type="EMBL" id="TLS38129.1"/>
    </source>
</evidence>
<comment type="similarity">
    <text evidence="8">Belongs to the peptidase M48 family.</text>
</comment>
<evidence type="ECO:0000256" key="9">
    <source>
        <dbReference type="SAM" id="Phobius"/>
    </source>
</evidence>
<evidence type="ECO:0000256" key="7">
    <source>
        <dbReference type="PIRSR" id="PIRSR627057-2"/>
    </source>
</evidence>
<dbReference type="Pfam" id="PF16491">
    <property type="entry name" value="Peptidase_M48_N"/>
    <property type="match status" value="1"/>
</dbReference>
<keyword evidence="9" id="KW-0812">Transmembrane</keyword>
<evidence type="ECO:0000256" key="2">
    <source>
        <dbReference type="ARBA" id="ARBA00022723"/>
    </source>
</evidence>
<reference evidence="12 13" key="1">
    <citation type="submission" date="2019-04" db="EMBL/GenBank/DDBJ databases">
        <title>Bacillus caeni sp. nov., a bacterium isolated from mangrove sediment.</title>
        <authorList>
            <person name="Huang H."/>
            <person name="Mo K."/>
            <person name="Hu Y."/>
        </authorList>
    </citation>
    <scope>NUCLEOTIDE SEQUENCE [LARGE SCALE GENOMIC DNA]</scope>
    <source>
        <strain evidence="12 13">HB172195</strain>
    </source>
</reference>
<keyword evidence="4 7" id="KW-0862">Zinc</keyword>
<evidence type="ECO:0000256" key="4">
    <source>
        <dbReference type="ARBA" id="ARBA00022833"/>
    </source>
</evidence>
<dbReference type="FunFam" id="3.30.2010.10:FF:000010">
    <property type="entry name" value="M48 family peptidase"/>
    <property type="match status" value="1"/>
</dbReference>
<comment type="cofactor">
    <cofactor evidence="7 8">
        <name>Zn(2+)</name>
        <dbReference type="ChEBI" id="CHEBI:29105"/>
    </cofactor>
    <text evidence="7 8">Binds 1 zinc ion per subunit.</text>
</comment>
<feature type="transmembrane region" description="Helical" evidence="9">
    <location>
        <begin position="157"/>
        <end position="179"/>
    </location>
</feature>
<dbReference type="OrthoDB" id="9781930at2"/>
<keyword evidence="13" id="KW-1185">Reference proteome</keyword>
<evidence type="ECO:0000256" key="8">
    <source>
        <dbReference type="RuleBase" id="RU003983"/>
    </source>
</evidence>
<dbReference type="InterPro" id="IPR027057">
    <property type="entry name" value="CAXX_Prtase_1"/>
</dbReference>
<feature type="transmembrane region" description="Helical" evidence="9">
    <location>
        <begin position="186"/>
        <end position="209"/>
    </location>
</feature>
<dbReference type="InterPro" id="IPR001915">
    <property type="entry name" value="Peptidase_M48"/>
</dbReference>
<keyword evidence="1 8" id="KW-0645">Protease</keyword>
<feature type="domain" description="Peptidase M48" evidence="10">
    <location>
        <begin position="219"/>
        <end position="425"/>
    </location>
</feature>
<dbReference type="AlphaFoldDB" id="A0A5R9F6K6"/>
<dbReference type="GO" id="GO:0046872">
    <property type="term" value="F:metal ion binding"/>
    <property type="evidence" value="ECO:0007669"/>
    <property type="project" value="UniProtKB-KW"/>
</dbReference>
<dbReference type="CDD" id="cd07343">
    <property type="entry name" value="M48A_Zmpste24p_like"/>
    <property type="match status" value="1"/>
</dbReference>
<comment type="caution">
    <text evidence="12">The sequence shown here is derived from an EMBL/GenBank/DDBJ whole genome shotgun (WGS) entry which is preliminary data.</text>
</comment>
<dbReference type="InterPro" id="IPR032456">
    <property type="entry name" value="Peptidase_M48_N"/>
</dbReference>
<dbReference type="Pfam" id="PF01435">
    <property type="entry name" value="Peptidase_M48"/>
    <property type="match status" value="1"/>
</dbReference>
<accession>A0A5R9F6K6</accession>
<feature type="transmembrane region" description="Helical" evidence="9">
    <location>
        <begin position="338"/>
        <end position="359"/>
    </location>
</feature>
<feature type="transmembrane region" description="Helical" evidence="9">
    <location>
        <begin position="114"/>
        <end position="137"/>
    </location>
</feature>
<keyword evidence="9" id="KW-0472">Membrane</keyword>
<evidence type="ECO:0000259" key="11">
    <source>
        <dbReference type="Pfam" id="PF16491"/>
    </source>
</evidence>
<evidence type="ECO:0000256" key="3">
    <source>
        <dbReference type="ARBA" id="ARBA00022801"/>
    </source>
</evidence>
<evidence type="ECO:0000259" key="10">
    <source>
        <dbReference type="Pfam" id="PF01435"/>
    </source>
</evidence>
<evidence type="ECO:0000313" key="13">
    <source>
        <dbReference type="Proteomes" id="UP000308230"/>
    </source>
</evidence>
<dbReference type="PANTHER" id="PTHR10120">
    <property type="entry name" value="CAAX PRENYL PROTEASE 1"/>
    <property type="match status" value="1"/>
</dbReference>
<dbReference type="Proteomes" id="UP000308230">
    <property type="component" value="Unassembled WGS sequence"/>
</dbReference>
<evidence type="ECO:0000256" key="6">
    <source>
        <dbReference type="PIRSR" id="PIRSR627057-1"/>
    </source>
</evidence>
<feature type="domain" description="CAAX prenyl protease 1 N-terminal" evidence="11">
    <location>
        <begin position="55"/>
        <end position="214"/>
    </location>
</feature>
<name>A0A5R9F6K6_9BACL</name>
<feature type="active site" evidence="6">
    <location>
        <position position="289"/>
    </location>
</feature>
<protein>
    <submittedName>
        <fullName evidence="12">M48 family metallopeptidase</fullName>
    </submittedName>
</protein>
<feature type="binding site" evidence="7">
    <location>
        <position position="292"/>
    </location>
    <ligand>
        <name>Zn(2+)</name>
        <dbReference type="ChEBI" id="CHEBI:29105"/>
        <note>catalytic</note>
    </ligand>
</feature>
<feature type="binding site" evidence="7">
    <location>
        <position position="288"/>
    </location>
    <ligand>
        <name>Zn(2+)</name>
        <dbReference type="ChEBI" id="CHEBI:29105"/>
        <note>catalytic</note>
    </ligand>
</feature>
<dbReference type="GO" id="GO:0004222">
    <property type="term" value="F:metalloendopeptidase activity"/>
    <property type="evidence" value="ECO:0007669"/>
    <property type="project" value="InterPro"/>
</dbReference>
<keyword evidence="3 8" id="KW-0378">Hydrolase</keyword>
<feature type="binding site" evidence="7">
    <location>
        <position position="368"/>
    </location>
    <ligand>
        <name>Zn(2+)</name>
        <dbReference type="ChEBI" id="CHEBI:29105"/>
        <note>catalytic</note>
    </ligand>
</feature>
<sequence>MRREDKGDSYVKKRFSIWFGVLFVIYTLLIGWYLFFGANTELPNVYKGTSADPATFMNARQLELSHEFSRIKSLIYFVSIPLEWGIYLFVLYFGLSRVFRNWSKGISRFSFVQIAIYVILLMCINLILTFPLDYINYQVSQAYEISTQSFSSWMKDLFISFWVSNLFMILTVFVIYFFMNRKPKKWWLYAWLLSVPFTVFMMFIQPVVIDPLYNDFYRLEDKQLEEKILSMASRADIPAERVFEVDMSEKTNALNAYVTGIGSNLRIVLWDTTLNTLEDDEILFVMAHEMGHFVMHHLYFNLFASIFLSLIGLYIGAKLLKWAVARYGEKWGVSGINDIASLPVLLLIFSLLSFLVGPIENAVSRSAENDSDVYAIEMTEDPEAAIGAFQELTINGLSEVNPPGLVKFFRYGHPTMLERIHLLESYMPKEKEKMKAPSN</sequence>
<keyword evidence="2 7" id="KW-0479">Metal-binding</keyword>
<feature type="transmembrane region" description="Helical" evidence="9">
    <location>
        <begin position="74"/>
        <end position="93"/>
    </location>
</feature>
<feature type="transmembrane region" description="Helical" evidence="9">
    <location>
        <begin position="15"/>
        <end position="35"/>
    </location>
</feature>
<dbReference type="Gene3D" id="3.30.2010.10">
    <property type="entry name" value="Metalloproteases ('zincins'), catalytic domain"/>
    <property type="match status" value="1"/>
</dbReference>
<gene>
    <name evidence="12" type="ORF">FCL54_06205</name>
</gene>
<feature type="transmembrane region" description="Helical" evidence="9">
    <location>
        <begin position="298"/>
        <end position="317"/>
    </location>
</feature>
<dbReference type="EMBL" id="SWLG01000004">
    <property type="protein sequence ID" value="TLS38129.1"/>
    <property type="molecule type" value="Genomic_DNA"/>
</dbReference>
<evidence type="ECO:0000256" key="1">
    <source>
        <dbReference type="ARBA" id="ARBA00022670"/>
    </source>
</evidence>
<dbReference type="GO" id="GO:0071586">
    <property type="term" value="P:CAAX-box protein processing"/>
    <property type="evidence" value="ECO:0007669"/>
    <property type="project" value="InterPro"/>
</dbReference>
<evidence type="ECO:0000256" key="5">
    <source>
        <dbReference type="ARBA" id="ARBA00023049"/>
    </source>
</evidence>
<feature type="active site" description="Proton donor" evidence="6">
    <location>
        <position position="372"/>
    </location>
</feature>
<organism evidence="12 13">
    <name type="scientific">Exobacillus caeni</name>
    <dbReference type="NCBI Taxonomy" id="2574798"/>
    <lineage>
        <taxon>Bacteria</taxon>
        <taxon>Bacillati</taxon>
        <taxon>Bacillota</taxon>
        <taxon>Bacilli</taxon>
        <taxon>Bacillales</taxon>
        <taxon>Guptibacillaceae</taxon>
        <taxon>Exobacillus</taxon>
    </lineage>
</organism>
<keyword evidence="9" id="KW-1133">Transmembrane helix</keyword>
<proteinExistence type="inferred from homology"/>
<keyword evidence="5 8" id="KW-0482">Metalloprotease</keyword>